<dbReference type="GO" id="GO:0006886">
    <property type="term" value="P:intracellular protein transport"/>
    <property type="evidence" value="ECO:0007669"/>
    <property type="project" value="UniProtKB-UniRule"/>
</dbReference>
<feature type="region of interest" description="Disordered" evidence="13">
    <location>
        <begin position="1729"/>
        <end position="1752"/>
    </location>
</feature>
<keyword evidence="4" id="KW-0677">Repeat</keyword>
<dbReference type="OrthoDB" id="2113814at2759"/>
<dbReference type="GO" id="GO:0030130">
    <property type="term" value="C:clathrin coat of trans-Golgi network vesicle"/>
    <property type="evidence" value="ECO:0007669"/>
    <property type="project" value="InterPro"/>
</dbReference>
<dbReference type="SUPFAM" id="SSF48371">
    <property type="entry name" value="ARM repeat"/>
    <property type="match status" value="6"/>
</dbReference>
<dbReference type="InterPro" id="IPR000547">
    <property type="entry name" value="Clathrin_H-chain/VPS_repeat"/>
</dbReference>
<dbReference type="GO" id="GO:0005198">
    <property type="term" value="F:structural molecule activity"/>
    <property type="evidence" value="ECO:0007669"/>
    <property type="project" value="InterPro"/>
</dbReference>
<feature type="region of interest" description="Disordered" evidence="13">
    <location>
        <begin position="2148"/>
        <end position="2167"/>
    </location>
</feature>
<keyword evidence="7" id="KW-0472">Membrane</keyword>
<feature type="coiled-coil region" evidence="12">
    <location>
        <begin position="2558"/>
        <end position="2585"/>
    </location>
</feature>
<feature type="repeat" description="CHCR" evidence="11">
    <location>
        <begin position="381"/>
        <end position="528"/>
    </location>
</feature>
<dbReference type="Pfam" id="PF00637">
    <property type="entry name" value="Clathrin"/>
    <property type="match status" value="7"/>
</dbReference>
<dbReference type="FunFam" id="1.25.40.10:FF:000002">
    <property type="entry name" value="Clathrin heavy chain"/>
    <property type="match status" value="1"/>
</dbReference>
<feature type="compositionally biased region" description="Polar residues" evidence="13">
    <location>
        <begin position="2225"/>
        <end position="2234"/>
    </location>
</feature>
<dbReference type="SMART" id="SM00299">
    <property type="entry name" value="CLH"/>
    <property type="match status" value="7"/>
</dbReference>
<evidence type="ECO:0000256" key="12">
    <source>
        <dbReference type="SAM" id="Coils"/>
    </source>
</evidence>
<dbReference type="InterPro" id="IPR019821">
    <property type="entry name" value="Kinesin_motor_CS"/>
</dbReference>
<comment type="caution">
    <text evidence="15">The sequence shown here is derived from an EMBL/GenBank/DDBJ whole genome shotgun (WGS) entry which is preliminary data.</text>
</comment>
<dbReference type="SUPFAM" id="SSF50989">
    <property type="entry name" value="Clathrin heavy-chain terminal domain"/>
    <property type="match status" value="1"/>
</dbReference>
<gene>
    <name evidence="15" type="ORF">TrLO_g8022</name>
</gene>
<dbReference type="PROSITE" id="PS00411">
    <property type="entry name" value="KINESIN_MOTOR_1"/>
    <property type="match status" value="1"/>
</dbReference>
<dbReference type="InterPro" id="IPR055358">
    <property type="entry name" value="CHCR"/>
</dbReference>
<feature type="region of interest" description="Disordered" evidence="13">
    <location>
        <begin position="2522"/>
        <end position="2541"/>
    </location>
</feature>
<evidence type="ECO:0000256" key="5">
    <source>
        <dbReference type="ARBA" id="ARBA00022741"/>
    </source>
</evidence>
<evidence type="ECO:0000256" key="13">
    <source>
        <dbReference type="SAM" id="MobiDB-lite"/>
    </source>
</evidence>
<dbReference type="InterPro" id="IPR016025">
    <property type="entry name" value="Clathrin_H-chain_N"/>
</dbReference>
<dbReference type="GO" id="GO:0007018">
    <property type="term" value="P:microtubule-based movement"/>
    <property type="evidence" value="ECO:0007669"/>
    <property type="project" value="InterPro"/>
</dbReference>
<feature type="region of interest" description="Disordered" evidence="13">
    <location>
        <begin position="1660"/>
        <end position="1683"/>
    </location>
</feature>
<comment type="similarity">
    <text evidence="10">Belongs to the TRAFAC class myosin-kinesin ATPase superfamily. Kinesin family.</text>
</comment>
<feature type="compositionally biased region" description="Pro residues" evidence="13">
    <location>
        <begin position="2241"/>
        <end position="2260"/>
    </location>
</feature>
<organism evidence="15 16">
    <name type="scientific">Triparma laevis f. longispina</name>
    <dbReference type="NCBI Taxonomy" id="1714387"/>
    <lineage>
        <taxon>Eukaryota</taxon>
        <taxon>Sar</taxon>
        <taxon>Stramenopiles</taxon>
        <taxon>Ochrophyta</taxon>
        <taxon>Bolidophyceae</taxon>
        <taxon>Parmales</taxon>
        <taxon>Triparmaceae</taxon>
        <taxon>Triparma</taxon>
    </lineage>
</organism>
<keyword evidence="9" id="KW-0968">Cytoplasmic vesicle</keyword>
<evidence type="ECO:0000256" key="2">
    <source>
        <dbReference type="ARBA" id="ARBA00004277"/>
    </source>
</evidence>
<sequence length="2632" mass="292952">MANLPILFSEKLNGAGGIAGTMQYYSVAKRISQVLHGHAGCFATITPEGRTDPAQVLIFQQKKPEEAHQMFVMEIGKDKDAPGGLFRTNQAIPMPQEAPNDFPVTMQKSSKHDVVFMISKMGYLFMLDIHTARTLYRGRISTDTVFVATPQSATGGVLGVTMKKGQVLQIQMNEETLVGYIMNTLRDNQLAISLAGRMNLPGAEQLYLAEFDRLMASQDVNGAAKLAAKAPQGILRNTQTIQRFQQIPAQPGQPQPVFQYFTTLLAAGKLNATESIELARPVLQQGRANLLTKWLQDDKLECSEQLGDLLASTDLEMALSVYLRANVPEKAINCFAQRGEFDKLVAYAAKVGFRCDYGMMLQQLMHQNPQGAVEFAKKLASAEGGPLIDIQAATDVFVSMNRVQECTAFLLEALKENKQQQATLQTKLLEMNLLGGSPQVADAIMQNNMFTHYDRQYIAKLCEKAGLFQRAAEHFTELADIKRVMANTHNMNPEFVMGFFANLSGEHAIELLRELLGRGPSNLQLVVQICQKYNDQLGVEKCIKVFEDYKSNEGLYYYLGAIVNSSQEPEAHFKYIEAASKLGQFKEVERVCRDSTVYDAAKVKSFLMDAKLADPRPLIHVCDRNDFIDEMTAYLYSNNLLKYIEVYVQKVSPNKTPQVVGKLLELDCNEDFVRGLLNSVGQACPVDELVEQVERRNRLRLLQPWLEARVATGNTEPSTHNAIGKIYITLNRDPTQFLENNQFYEPAVLGKYCEKLDPSLAFLAYKKAGGACDEDLLRVTTDNGLFKDQARYLVEKQDLELWTKVLGNGETEEDANKRSLIDQVVQTALPETKNPDEVSTTVKAFLAAELSLELIELLDRIILQGSEFSNNKNLQNLLILTAVKCDQDKVMEYINRLDNFEGPEIAKIAAGEQYMLYEEAFVIYQKFAKVDGTPEEEKNTLYVSAVEVLVDKMKALERAKEFCERVSVDQCWSKLAGAQLSEGMIHDSIASYCKAKDASNYNAVIAAAEAEENYEDIVTYLVMARADVKENALDTALIYAYAKTGSTSDLEQMVSSPNVANIIEIGERCFVEGLFDAAKLLFESINNNAKLALCYVNLGAYREAVDAATKANAISTWKEVNIACVKDGEFRLAAMCGLHIIVHPDHLEELITTYESVGKPLELITVMEQGLGLEGSHAGIFTELGVLYSKYNPDKLMEHIKIFWSRMNVPKLLKACDTALLWDETVYLYKEDGQHDSAVKIMIDHASAFKHDLFLDCVQKARNQEVHYKSIAFYNEQHPLLLVRLLQVLTPNLDHARAVHMFRKSDALSLVMPYLKSVQKENLTAVNEAINEILTEDEDYEALRTSIDEYDNFDQIALAQKLEKHELLEFRRIAAYVYKKNKRWGPSMNLSKQDKMYKDAIETSNDSGDSALVEELMRFFVGVQDKECFCAMLYTCNAHVKPDVAIELAWRNGYTDYAMPYLIQYVSNLTAKVKEIDERTAPKEDQVQNDAAAAAANMMYGDQTMMLTNGGYAGGMDPSYGGGMPQPGMMPGQGMPGMMPGQGDSGTESIRVCCRFRPIPRTKNQDQEVFIKHPNSKAVIIDPPAYDESAFLDGGGSILSDSYNFNFDQVFSPNASTLDVYNYLGTDVVNGVLNGYNSCLFVYGQTGSGKTHTMMGSGGIVGSEMEESSDEEEEGQPPKDPDKYGLTPLIISDLFDGFSKAPESVTFTVRVSFVEVYLERVKDLLSPQFHGGNAPQPNATSLTNGQTINPNNLQLRTHPTSNAVYIQGVSEFYCSCEEDVFYHLERGNGVRAVGETKMNRDSSRSHSVFIVKVERRDGITDDDTEDPEGGAGVKTGQLYLVDLAGSESVGKTGADGLRLKEAQLINKSLSSLGNVINALSEGKQHVPYRDSKLTRMLEDCLGGNAKTTLVCMCSSEARNAVESVSTCRFGVRAKRVINTARINVEKGVEEYKSELMKINKREKELMKFVNALCRELRGLKEKIEAMQETNQDDDALMSIKFEGPLWSSVGMILKDSEPKEEEEGEEEEEEEEEQEEVKVVTRTVIQTDPQDAIMIERLQTALETTIEELQIRGEELAEAKFDLNTARMENDDFKEQRAGVSGEIEKYKASLSLLEQEKMRAEREMKNSQYKEKEATMFLRQMRKEYRRLQQQISSGGRSSSADADDDSVGFIDKMMAESGLMDAEEEEMFEKEFAEEEEPVVSANVERDTEEKEEGGDKKELDENITSPSNANVKANMASPIPPPPSTAPPITPPPPPREAPGVSSVEVEKLVKEAVSKATAKGNKRETELVGDLGEMTRKFIDLRLQLEEEKVNVEMLSGSASQKKIAAEAVRLRKVLERRSRDVQTALLKGQELHMMNKTLSRKLANREQHVEYLEASLTDLQSGHREFLTENQGRVGDLETENKRLQRLVDALSSHGPTHSPNRVMMPIRGGGGSKRKTSATRERTSSGGTGKSSPKRGSEGGGGPSSPNNLSRSQSDPPVKRTPAKKEGGGEDSEMWSPLKDGAVPVLVGNLSVEKKEAYFGGSDDEDEDEDEGWGHEVDRKMQEEEDDDIDIAKAAAAAVKAMNKESERLKKKSRKLSSRLKGMKTLLPKRSSMTSIGAILPKVPSTLKRGVSGKSEDSDKDSWLFG</sequence>
<dbReference type="InterPro" id="IPR036961">
    <property type="entry name" value="Kinesin_motor_dom_sf"/>
</dbReference>
<dbReference type="SMART" id="SM00129">
    <property type="entry name" value="KISc"/>
    <property type="match status" value="1"/>
</dbReference>
<dbReference type="Pfam" id="PF09268">
    <property type="entry name" value="Clathrin-link"/>
    <property type="match status" value="1"/>
</dbReference>
<dbReference type="InterPro" id="IPR016024">
    <property type="entry name" value="ARM-type_fold"/>
</dbReference>
<feature type="region of interest" description="Disordered" evidence="13">
    <location>
        <begin position="2610"/>
        <end position="2632"/>
    </location>
</feature>
<feature type="binding site" evidence="10">
    <location>
        <begin position="1644"/>
        <end position="1651"/>
    </location>
    <ligand>
        <name>ATP</name>
        <dbReference type="ChEBI" id="CHEBI:30616"/>
    </ligand>
</feature>
<feature type="repeat" description="CHCR" evidence="11">
    <location>
        <begin position="1138"/>
        <end position="1283"/>
    </location>
</feature>
<dbReference type="GO" id="GO:0071439">
    <property type="term" value="C:clathrin complex"/>
    <property type="evidence" value="ECO:0007669"/>
    <property type="project" value="TreeGrafter"/>
</dbReference>
<proteinExistence type="inferred from homology"/>
<feature type="region of interest" description="Disordered" evidence="13">
    <location>
        <begin position="2016"/>
        <end position="2035"/>
    </location>
</feature>
<feature type="compositionally biased region" description="Basic and acidic residues" evidence="13">
    <location>
        <begin position="2206"/>
        <end position="2223"/>
    </location>
</feature>
<dbReference type="GO" id="GO:0006898">
    <property type="term" value="P:receptor-mediated endocytosis"/>
    <property type="evidence" value="ECO:0007669"/>
    <property type="project" value="TreeGrafter"/>
</dbReference>
<dbReference type="GO" id="GO:0005524">
    <property type="term" value="F:ATP binding"/>
    <property type="evidence" value="ECO:0007669"/>
    <property type="project" value="UniProtKB-UniRule"/>
</dbReference>
<feature type="repeat" description="CHCR" evidence="11">
    <location>
        <begin position="677"/>
        <end position="818"/>
    </location>
</feature>
<feature type="compositionally biased region" description="Polar residues" evidence="13">
    <location>
        <begin position="1735"/>
        <end position="1752"/>
    </location>
</feature>
<dbReference type="PRINTS" id="PR00380">
    <property type="entry name" value="KINESINHEAVY"/>
</dbReference>
<dbReference type="GO" id="GO:0030132">
    <property type="term" value="C:clathrin coat of coated pit"/>
    <property type="evidence" value="ECO:0007669"/>
    <property type="project" value="InterPro"/>
</dbReference>
<dbReference type="Gene3D" id="1.25.40.730">
    <property type="match status" value="1"/>
</dbReference>
<dbReference type="Pfam" id="PF00225">
    <property type="entry name" value="Kinesin"/>
    <property type="match status" value="1"/>
</dbReference>
<evidence type="ECO:0000256" key="7">
    <source>
        <dbReference type="ARBA" id="ARBA00023136"/>
    </source>
</evidence>
<protein>
    <recommendedName>
        <fullName evidence="14">Kinesin motor domain-containing protein</fullName>
    </recommendedName>
</protein>
<evidence type="ECO:0000256" key="4">
    <source>
        <dbReference type="ARBA" id="ARBA00022737"/>
    </source>
</evidence>
<keyword evidence="10" id="KW-0505">Motor protein</keyword>
<accession>A0A9W7FTW0</accession>
<evidence type="ECO:0000256" key="8">
    <source>
        <dbReference type="ARBA" id="ARBA00023176"/>
    </source>
</evidence>
<feature type="region of interest" description="Disordered" evidence="13">
    <location>
        <begin position="2180"/>
        <end position="2266"/>
    </location>
</feature>
<dbReference type="InterPro" id="IPR027417">
    <property type="entry name" value="P-loop_NTPase"/>
</dbReference>
<dbReference type="PANTHER" id="PTHR10292">
    <property type="entry name" value="CLATHRIN HEAVY CHAIN RELATED"/>
    <property type="match status" value="1"/>
</dbReference>
<dbReference type="InterPro" id="IPR015348">
    <property type="entry name" value="Clathrin_H-chain_linker_core"/>
</dbReference>
<comment type="similarity">
    <text evidence="3">Belongs to the clathrin heavy chain family.</text>
</comment>
<feature type="repeat" description="CHCR" evidence="11">
    <location>
        <begin position="829"/>
        <end position="988"/>
    </location>
</feature>
<evidence type="ECO:0000256" key="6">
    <source>
        <dbReference type="ARBA" id="ARBA00022840"/>
    </source>
</evidence>
<dbReference type="InterPro" id="IPR011990">
    <property type="entry name" value="TPR-like_helical_dom_sf"/>
</dbReference>
<evidence type="ECO:0000256" key="3">
    <source>
        <dbReference type="ARBA" id="ARBA00009535"/>
    </source>
</evidence>
<dbReference type="PROSITE" id="PS50236">
    <property type="entry name" value="CHCR"/>
    <property type="match status" value="7"/>
</dbReference>
<evidence type="ECO:0000256" key="9">
    <source>
        <dbReference type="ARBA" id="ARBA00023329"/>
    </source>
</evidence>
<dbReference type="Gene3D" id="3.40.850.10">
    <property type="entry name" value="Kinesin motor domain"/>
    <property type="match status" value="1"/>
</dbReference>
<dbReference type="Gene3D" id="2.130.10.110">
    <property type="entry name" value="Clathrin heavy-chain terminal domain"/>
    <property type="match status" value="1"/>
</dbReference>
<keyword evidence="6 10" id="KW-0067">ATP-binding</keyword>
<dbReference type="GO" id="GO:0032051">
    <property type="term" value="F:clathrin light chain binding"/>
    <property type="evidence" value="ECO:0007669"/>
    <property type="project" value="TreeGrafter"/>
</dbReference>
<name>A0A9W7FTW0_9STRA</name>
<feature type="coiled-coil region" evidence="12">
    <location>
        <begin position="2076"/>
        <end position="2131"/>
    </location>
</feature>
<evidence type="ECO:0000256" key="1">
    <source>
        <dbReference type="ARBA" id="ARBA00004180"/>
    </source>
</evidence>
<evidence type="ECO:0000259" key="14">
    <source>
        <dbReference type="PROSITE" id="PS50067"/>
    </source>
</evidence>
<evidence type="ECO:0000313" key="15">
    <source>
        <dbReference type="EMBL" id="GMI17956.1"/>
    </source>
</evidence>
<dbReference type="GO" id="GO:0008017">
    <property type="term" value="F:microtubule binding"/>
    <property type="evidence" value="ECO:0007669"/>
    <property type="project" value="InterPro"/>
</dbReference>
<feature type="region of interest" description="Disordered" evidence="13">
    <location>
        <begin position="2416"/>
        <end position="2510"/>
    </location>
</feature>
<evidence type="ECO:0000313" key="16">
    <source>
        <dbReference type="Proteomes" id="UP001165122"/>
    </source>
</evidence>
<dbReference type="Gene3D" id="1.25.40.10">
    <property type="entry name" value="Tetratricopeptide repeat domain"/>
    <property type="match status" value="4"/>
</dbReference>
<keyword evidence="8" id="KW-0168">Coated pit</keyword>
<feature type="compositionally biased region" description="Acidic residues" evidence="13">
    <location>
        <begin position="2528"/>
        <end position="2537"/>
    </location>
</feature>
<feature type="domain" description="Kinesin motor" evidence="14">
    <location>
        <begin position="1549"/>
        <end position="1936"/>
    </location>
</feature>
<dbReference type="PROSITE" id="PS50067">
    <property type="entry name" value="KINESIN_MOTOR_2"/>
    <property type="match status" value="1"/>
</dbReference>
<dbReference type="Proteomes" id="UP001165122">
    <property type="component" value="Unassembled WGS sequence"/>
</dbReference>
<dbReference type="InterPro" id="IPR001752">
    <property type="entry name" value="Kinesin_motor_dom"/>
</dbReference>
<dbReference type="SUPFAM" id="SSF52540">
    <property type="entry name" value="P-loop containing nucleoside triphosphate hydrolases"/>
    <property type="match status" value="1"/>
</dbReference>
<feature type="repeat" description="CHCR" evidence="11">
    <location>
        <begin position="992"/>
        <end position="1133"/>
    </location>
</feature>
<feature type="compositionally biased region" description="Basic and acidic residues" evidence="13">
    <location>
        <begin position="2620"/>
        <end position="2632"/>
    </location>
</feature>
<keyword evidence="5 10" id="KW-0547">Nucleotide-binding</keyword>
<feature type="compositionally biased region" description="Acidic residues" evidence="13">
    <location>
        <begin position="2183"/>
        <end position="2200"/>
    </location>
</feature>
<feature type="repeat" description="CHCR" evidence="11">
    <location>
        <begin position="1286"/>
        <end position="1429"/>
    </location>
</feature>
<feature type="compositionally biased region" description="Acidic residues" evidence="13">
    <location>
        <begin position="2018"/>
        <end position="2035"/>
    </location>
</feature>
<dbReference type="PANTHER" id="PTHR10292:SF1">
    <property type="entry name" value="CLATHRIN HEAVY CHAIN"/>
    <property type="match status" value="1"/>
</dbReference>
<evidence type="ECO:0000256" key="10">
    <source>
        <dbReference type="PROSITE-ProRule" id="PRU00283"/>
    </source>
</evidence>
<dbReference type="GO" id="GO:0003777">
    <property type="term" value="F:microtubule motor activity"/>
    <property type="evidence" value="ECO:0007669"/>
    <property type="project" value="InterPro"/>
</dbReference>
<evidence type="ECO:0000256" key="11">
    <source>
        <dbReference type="PROSITE-ProRule" id="PRU01006"/>
    </source>
</evidence>
<feature type="repeat" description="CHCR" evidence="11">
    <location>
        <begin position="530"/>
        <end position="672"/>
    </location>
</feature>
<reference evidence="16" key="1">
    <citation type="journal article" date="2023" name="Commun. Biol.">
        <title>Genome analysis of Parmales, the sister group of diatoms, reveals the evolutionary specialization of diatoms from phago-mixotrophs to photoautotrophs.</title>
        <authorList>
            <person name="Ban H."/>
            <person name="Sato S."/>
            <person name="Yoshikawa S."/>
            <person name="Yamada K."/>
            <person name="Nakamura Y."/>
            <person name="Ichinomiya M."/>
            <person name="Sato N."/>
            <person name="Blanc-Mathieu R."/>
            <person name="Endo H."/>
            <person name="Kuwata A."/>
            <person name="Ogata H."/>
        </authorList>
    </citation>
    <scope>NUCLEOTIDE SEQUENCE [LARGE SCALE GENOMIC DNA]</scope>
    <source>
        <strain evidence="16">NIES 3700</strain>
    </source>
</reference>
<comment type="subcellular location">
    <subcellularLocation>
        <location evidence="1">Cytoplasmic vesicle membrane</location>
        <topology evidence="1">Peripheral membrane protein</topology>
        <orientation evidence="1">Cytoplasmic side</orientation>
    </subcellularLocation>
    <subcellularLocation>
        <location evidence="2">Membrane</location>
        <location evidence="2">Coated pit</location>
        <topology evidence="2">Peripheral membrane protein</topology>
        <orientation evidence="2">Cytoplasmic side</orientation>
    </subcellularLocation>
</comment>
<dbReference type="FunFam" id="1.25.40.10:FF:000001">
    <property type="entry name" value="Clathrin heavy chain"/>
    <property type="match status" value="1"/>
</dbReference>
<keyword evidence="16" id="KW-1185">Reference proteome</keyword>
<keyword evidence="12" id="KW-0175">Coiled coil</keyword>
<dbReference type="Pfam" id="PF13838">
    <property type="entry name" value="Clathrin_H_link"/>
    <property type="match status" value="1"/>
</dbReference>
<dbReference type="EMBL" id="BRXW01000313">
    <property type="protein sequence ID" value="GMI17956.1"/>
    <property type="molecule type" value="Genomic_DNA"/>
</dbReference>
<feature type="compositionally biased region" description="Acidic residues" evidence="13">
    <location>
        <begin position="1664"/>
        <end position="1675"/>
    </location>
</feature>